<name>A0A154PF56_DUFNO</name>
<dbReference type="Proteomes" id="UP000076502">
    <property type="component" value="Unassembled WGS sequence"/>
</dbReference>
<dbReference type="InterPro" id="IPR027417">
    <property type="entry name" value="P-loop_NTPase"/>
</dbReference>
<dbReference type="GO" id="GO:0006139">
    <property type="term" value="P:nucleobase-containing compound metabolic process"/>
    <property type="evidence" value="ECO:0007669"/>
    <property type="project" value="InterPro"/>
</dbReference>
<gene>
    <name evidence="4" type="ORF">WN55_01904</name>
</gene>
<keyword evidence="5" id="KW-1185">Reference proteome</keyword>
<proteinExistence type="predicted"/>
<accession>A0A154PF56</accession>
<keyword evidence="2" id="KW-0547">Nucleotide-binding</keyword>
<dbReference type="EMBL" id="KQ434890">
    <property type="protein sequence ID" value="KZC10475.1"/>
    <property type="molecule type" value="Genomic_DNA"/>
</dbReference>
<evidence type="ECO:0000256" key="3">
    <source>
        <dbReference type="ARBA" id="ARBA00022777"/>
    </source>
</evidence>
<dbReference type="Pfam" id="PF00406">
    <property type="entry name" value="ADK"/>
    <property type="match status" value="1"/>
</dbReference>
<evidence type="ECO:0000256" key="2">
    <source>
        <dbReference type="ARBA" id="ARBA00022741"/>
    </source>
</evidence>
<dbReference type="Gene3D" id="3.40.50.300">
    <property type="entry name" value="P-loop containing nucleotide triphosphate hydrolases"/>
    <property type="match status" value="3"/>
</dbReference>
<organism evidence="4 5">
    <name type="scientific">Dufourea novaeangliae</name>
    <name type="common">Sweat bee</name>
    <dbReference type="NCBI Taxonomy" id="178035"/>
    <lineage>
        <taxon>Eukaryota</taxon>
        <taxon>Metazoa</taxon>
        <taxon>Ecdysozoa</taxon>
        <taxon>Arthropoda</taxon>
        <taxon>Hexapoda</taxon>
        <taxon>Insecta</taxon>
        <taxon>Pterygota</taxon>
        <taxon>Neoptera</taxon>
        <taxon>Endopterygota</taxon>
        <taxon>Hymenoptera</taxon>
        <taxon>Apocrita</taxon>
        <taxon>Aculeata</taxon>
        <taxon>Apoidea</taxon>
        <taxon>Anthophila</taxon>
        <taxon>Halictidae</taxon>
        <taxon>Rophitinae</taxon>
        <taxon>Dufourea</taxon>
    </lineage>
</organism>
<dbReference type="PANTHER" id="PTHR23359">
    <property type="entry name" value="NUCLEOTIDE KINASE"/>
    <property type="match status" value="1"/>
</dbReference>
<dbReference type="InterPro" id="IPR000850">
    <property type="entry name" value="Adenylat/UMP-CMP_kin"/>
</dbReference>
<keyword evidence="1" id="KW-0808">Transferase</keyword>
<reference evidence="4 5" key="1">
    <citation type="submission" date="2015-07" db="EMBL/GenBank/DDBJ databases">
        <title>The genome of Dufourea novaeangliae.</title>
        <authorList>
            <person name="Pan H."/>
            <person name="Kapheim K."/>
        </authorList>
    </citation>
    <scope>NUCLEOTIDE SEQUENCE [LARGE SCALE GENOMIC DNA]</scope>
    <source>
        <strain evidence="4">0120121106</strain>
        <tissue evidence="4">Whole body</tissue>
    </source>
</reference>
<keyword evidence="3 4" id="KW-0418">Kinase</keyword>
<dbReference type="STRING" id="178035.A0A154PF56"/>
<evidence type="ECO:0000313" key="5">
    <source>
        <dbReference type="Proteomes" id="UP000076502"/>
    </source>
</evidence>
<sequence length="1644" mass="191267">MIADSWKCILVSPTQLVKREIEKGTETGKIISAILRNGECLGLDIIKYLIENRINERDVRHRGYVVEGFPLIPNELLDYHSYSNLSTEESDIQNLTKNFMKLSADQEFKNKSCAMKPRYEFISNQLDEMFTTWPIKPSISIYVMCPDEDVVRKREHFRIDAGTGRIVDTSLAAMNRNIETTFANNRTENDVNISFELYRELMNEERILDENQGKYLLKRVSDRKSNVEAQCKLYKHFAMAAIDKWILLHKPENVIRLDGRSAVSQMFQIVISRLRTLPVPRVILPTKFLDLATMKFDGETSAMSAPIEEFEGKSNEEAFQVLANRETVSPMYPWSLSAWNFLCPVELARGRTVEGTSKFAVRFMDKIFFLSSAETTDLFIENPRTFVLSFAPRPTCKIAVFGPKYSGKSDLCKTLANVFGGTVINVNQSDSDSNIFFDSMVYAGLQEKTDFLVKKILDVPKEEIDVGVWRDGSYIVDGIYPDIDCWKMIVEDSNILFEDAILLYDEDPYEYLLSKWRSSHDSEKFEEEHEEWSNGEDSDGEEQTQGLAEYLRHIRQFELDWEATREKVTNSCRNLITCNLSKIDDIFGFVMENIKDRYVDKAREMSDVEKEREKDLAEYMAMTDNTENVGEGEDLRDEEGTVVVDNREDNRRLGDTDQYCPVALIKYNVFWKGKEDFSALFMNKIYLLSNDAALQEFLHSPQKLSIPFRRPLSVIPPLRVSIIGPLGSGKSMLADAISREYGLAHIDYFKFFSVFVRERGIRPSILHRCQMVLPQDHPEEVDLPEYIDDEKYIRDASTLQTLIRRYWNEGSELPKKILRECLLEFFEGRYKKHGLVMEQFPSCPQDVQMALDHYTVPEIIIELRCDKDKAHQRIIPELLKLWQESLLEKKRKEQLRHMQELKSYHKDKNTWVRKSLMEEMDDLLHGQEADEFSWQSQFELEEIWRNENPLPIPFIDWEDYETAKLRIEKEFEETYANDSRKIEAMREAVQQESIQYAAINTEGTFKDILLRVMRILSPYIDRDVSVLERPRTIDLETAEMLLDCGYYLQSSFGRWCPVQLYKNQTPLQMFLPSEARQEIYPVTHRQFLYFLTGKDACSEFLKNPLKYLEQDSCAPVIPFRLSIIGPPKCGKTSLARRFAAKYGLRIVTRGSAVRHLVEYFPWTESAQFAKSHLRAGRIAPEESLSRAVEMYCIDPRSTSQGFVLDGFPSSRKEFESLSLLGIQPIIVLDLKANLTFCTNCLSRGADETKKPANFSSKFLEHRYANWNADRVKFREWLKKFTQNVIDLEADKSMWHVWTRADREVCFRYACIRSYFRESDYDKCHRLQFMSVSPYEFKKRHSKFESYCPACLFYENALTTCRSVPDQRGMIQFREHFYWVCMRHADDFMLNPQKYLPPVNTACLPEDRPRVLTETIDVEHSCWARRLRIAGFCPVTYVENLPHRKLLPGKSTIGALYKDQVYLFCTDECREKFLTYPDKYAEVNVKFFHTLPPIDVKNLPDLGFLEQTVATVIVEAVNQVCVIRPKLPGLSPSTTAAICIGVYLKTCNVSCMLKETKIYDKVARRIYGRHRILQRATYSIKKKRNPFIKAPVYPEGINDTSIGCYRNSTDISILSDIFPRMSNFITFRRTSPTQLLVDPSEESDD</sequence>
<dbReference type="SUPFAM" id="SSF52540">
    <property type="entry name" value="P-loop containing nucleoside triphosphate hydrolases"/>
    <property type="match status" value="4"/>
</dbReference>
<dbReference type="GO" id="GO:0019205">
    <property type="term" value="F:nucleobase-containing compound kinase activity"/>
    <property type="evidence" value="ECO:0007669"/>
    <property type="project" value="InterPro"/>
</dbReference>
<evidence type="ECO:0000313" key="4">
    <source>
        <dbReference type="EMBL" id="KZC10475.1"/>
    </source>
</evidence>
<evidence type="ECO:0000256" key="1">
    <source>
        <dbReference type="ARBA" id="ARBA00022679"/>
    </source>
</evidence>
<dbReference type="GO" id="GO:0005524">
    <property type="term" value="F:ATP binding"/>
    <property type="evidence" value="ECO:0007669"/>
    <property type="project" value="InterPro"/>
</dbReference>
<protein>
    <submittedName>
        <fullName evidence="4">Adenylate kinase domain-containing protein 1</fullName>
    </submittedName>
</protein>